<dbReference type="InterPro" id="IPR027370">
    <property type="entry name" value="Znf-RING_euk"/>
</dbReference>
<dbReference type="EMBL" id="BTGU01002642">
    <property type="protein sequence ID" value="GMN20560.1"/>
    <property type="molecule type" value="Genomic_DNA"/>
</dbReference>
<dbReference type="SUPFAM" id="SSF57850">
    <property type="entry name" value="RING/U-box"/>
    <property type="match status" value="1"/>
</dbReference>
<keyword evidence="7" id="KW-1185">Reference proteome</keyword>
<protein>
    <recommendedName>
        <fullName evidence="5">RING-type domain-containing protein</fullName>
    </recommendedName>
</protein>
<keyword evidence="2 4" id="KW-0863">Zinc-finger</keyword>
<dbReference type="PROSITE" id="PS00518">
    <property type="entry name" value="ZF_RING_1"/>
    <property type="match status" value="1"/>
</dbReference>
<organism evidence="6 7">
    <name type="scientific">Ficus carica</name>
    <name type="common">Common fig</name>
    <dbReference type="NCBI Taxonomy" id="3494"/>
    <lineage>
        <taxon>Eukaryota</taxon>
        <taxon>Viridiplantae</taxon>
        <taxon>Streptophyta</taxon>
        <taxon>Embryophyta</taxon>
        <taxon>Tracheophyta</taxon>
        <taxon>Spermatophyta</taxon>
        <taxon>Magnoliopsida</taxon>
        <taxon>eudicotyledons</taxon>
        <taxon>Gunneridae</taxon>
        <taxon>Pentapetalae</taxon>
        <taxon>rosids</taxon>
        <taxon>fabids</taxon>
        <taxon>Rosales</taxon>
        <taxon>Moraceae</taxon>
        <taxon>Ficeae</taxon>
        <taxon>Ficus</taxon>
    </lineage>
</organism>
<evidence type="ECO:0000256" key="4">
    <source>
        <dbReference type="PROSITE-ProRule" id="PRU00175"/>
    </source>
</evidence>
<dbReference type="PANTHER" id="PTHR46764">
    <property type="entry name" value="E3 UBIQUITIN-PROTEIN LIGASE BAH1"/>
    <property type="match status" value="1"/>
</dbReference>
<dbReference type="InterPro" id="IPR017907">
    <property type="entry name" value="Znf_RING_CS"/>
</dbReference>
<evidence type="ECO:0000313" key="7">
    <source>
        <dbReference type="Proteomes" id="UP001187192"/>
    </source>
</evidence>
<keyword evidence="3" id="KW-0862">Zinc</keyword>
<accession>A0AA88CK02</accession>
<dbReference type="InterPro" id="IPR013083">
    <property type="entry name" value="Znf_RING/FYVE/PHD"/>
</dbReference>
<feature type="domain" description="RING-type" evidence="5">
    <location>
        <begin position="94"/>
        <end position="143"/>
    </location>
</feature>
<evidence type="ECO:0000259" key="5">
    <source>
        <dbReference type="PROSITE" id="PS50089"/>
    </source>
</evidence>
<sequence length="164" mass="18227">MDLRKYAVMNSAAVTKLQRKYDKVHTSNKGKLFTSKVLSQRIGLFQSPWMIELLAFNLNSGSDDALDLSCEFSATPPTMTVLLLDSTREYDLTCGICLDIVYDAYGLSCGHLFCKSCACSAASILMFQGFRSASREAKCPICREAGVYANAVHMEELNRLIRKT</sequence>
<name>A0AA88CK02_FICCA</name>
<gene>
    <name evidence="6" type="ORF">TIFTF001_043111</name>
</gene>
<evidence type="ECO:0000256" key="1">
    <source>
        <dbReference type="ARBA" id="ARBA00022723"/>
    </source>
</evidence>
<dbReference type="PANTHER" id="PTHR46764:SF2">
    <property type="entry name" value="E3 UBIQUITIN-PROTEIN LIGASE BAH1-LIKE-RELATED"/>
    <property type="match status" value="1"/>
</dbReference>
<proteinExistence type="predicted"/>
<dbReference type="SMART" id="SM00184">
    <property type="entry name" value="RING"/>
    <property type="match status" value="1"/>
</dbReference>
<reference evidence="6" key="1">
    <citation type="submission" date="2023-07" db="EMBL/GenBank/DDBJ databases">
        <title>draft genome sequence of fig (Ficus carica).</title>
        <authorList>
            <person name="Takahashi T."/>
            <person name="Nishimura K."/>
        </authorList>
    </citation>
    <scope>NUCLEOTIDE SEQUENCE</scope>
</reference>
<dbReference type="AlphaFoldDB" id="A0AA88CK02"/>
<dbReference type="Pfam" id="PF13445">
    <property type="entry name" value="zf-RING_UBOX"/>
    <property type="match status" value="1"/>
</dbReference>
<dbReference type="PROSITE" id="PS50089">
    <property type="entry name" value="ZF_RING_2"/>
    <property type="match status" value="1"/>
</dbReference>
<dbReference type="Gramene" id="FCD_00029488-RA">
    <property type="protein sequence ID" value="FCD_00029488-RA:cds"/>
    <property type="gene ID" value="FCD_00029488"/>
</dbReference>
<comment type="caution">
    <text evidence="6">The sequence shown here is derived from an EMBL/GenBank/DDBJ whole genome shotgun (WGS) entry which is preliminary data.</text>
</comment>
<dbReference type="Proteomes" id="UP001187192">
    <property type="component" value="Unassembled WGS sequence"/>
</dbReference>
<dbReference type="Gene3D" id="3.30.40.10">
    <property type="entry name" value="Zinc/RING finger domain, C3HC4 (zinc finger)"/>
    <property type="match status" value="1"/>
</dbReference>
<evidence type="ECO:0000256" key="3">
    <source>
        <dbReference type="ARBA" id="ARBA00022833"/>
    </source>
</evidence>
<evidence type="ECO:0000256" key="2">
    <source>
        <dbReference type="ARBA" id="ARBA00022771"/>
    </source>
</evidence>
<dbReference type="GO" id="GO:0008270">
    <property type="term" value="F:zinc ion binding"/>
    <property type="evidence" value="ECO:0007669"/>
    <property type="project" value="UniProtKB-KW"/>
</dbReference>
<evidence type="ECO:0000313" key="6">
    <source>
        <dbReference type="EMBL" id="GMN20560.1"/>
    </source>
</evidence>
<keyword evidence="1" id="KW-0479">Metal-binding</keyword>
<dbReference type="InterPro" id="IPR033326">
    <property type="entry name" value="BAH1"/>
</dbReference>
<dbReference type="GO" id="GO:0140096">
    <property type="term" value="F:catalytic activity, acting on a protein"/>
    <property type="evidence" value="ECO:0007669"/>
    <property type="project" value="UniProtKB-ARBA"/>
</dbReference>
<dbReference type="InterPro" id="IPR001841">
    <property type="entry name" value="Znf_RING"/>
</dbReference>